<evidence type="ECO:0000313" key="3">
    <source>
        <dbReference type="Proteomes" id="UP001317963"/>
    </source>
</evidence>
<keyword evidence="1 2" id="KW-0489">Methyltransferase</keyword>
<proteinExistence type="inferred from homology"/>
<keyword evidence="1" id="KW-0808">Transferase</keyword>
<dbReference type="InterPro" id="IPR029063">
    <property type="entry name" value="SAM-dependent_MTases_sf"/>
</dbReference>
<comment type="catalytic activity">
    <reaction evidence="1">
        <text>guanosine(1516) in 16S rRNA + S-adenosyl-L-methionine = N(2)-methylguanosine(1516) in 16S rRNA + S-adenosyl-L-homocysteine + H(+)</text>
        <dbReference type="Rhea" id="RHEA:43220"/>
        <dbReference type="Rhea" id="RHEA-COMP:10412"/>
        <dbReference type="Rhea" id="RHEA-COMP:10413"/>
        <dbReference type="ChEBI" id="CHEBI:15378"/>
        <dbReference type="ChEBI" id="CHEBI:57856"/>
        <dbReference type="ChEBI" id="CHEBI:59789"/>
        <dbReference type="ChEBI" id="CHEBI:74269"/>
        <dbReference type="ChEBI" id="CHEBI:74481"/>
        <dbReference type="EC" id="2.1.1.242"/>
    </reaction>
</comment>
<keyword evidence="3" id="KW-1185">Reference proteome</keyword>
<dbReference type="PANTHER" id="PTHR36112">
    <property type="entry name" value="RIBOSOMAL RNA SMALL SUBUNIT METHYLTRANSFERASE J"/>
    <property type="match status" value="1"/>
</dbReference>
<protein>
    <recommendedName>
        <fullName evidence="1">Ribosomal RNA small subunit methyltransferase J</fullName>
        <ecNumber evidence="1">2.1.1.242</ecNumber>
    </recommendedName>
    <alternativeName>
        <fullName evidence="1">16S rRNA m2G1516 methyltransferase</fullName>
    </alternativeName>
    <alternativeName>
        <fullName evidence="1">rRNA (guanine-N(2)-)-methyltransferase</fullName>
    </alternativeName>
</protein>
<feature type="binding site" evidence="1">
    <location>
        <position position="173"/>
    </location>
    <ligand>
        <name>S-adenosyl-L-methionine</name>
        <dbReference type="ChEBI" id="CHEBI:59789"/>
    </ligand>
</feature>
<dbReference type="Proteomes" id="UP001317963">
    <property type="component" value="Chromosome"/>
</dbReference>
<comment type="subcellular location">
    <subcellularLocation>
        <location evidence="1">Cytoplasm</location>
    </subcellularLocation>
</comment>
<dbReference type="GO" id="GO:0032259">
    <property type="term" value="P:methylation"/>
    <property type="evidence" value="ECO:0007669"/>
    <property type="project" value="UniProtKB-KW"/>
</dbReference>
<keyword evidence="1" id="KW-0949">S-adenosyl-L-methionine</keyword>
<dbReference type="RefSeq" id="WP_279241850.1">
    <property type="nucleotide sequence ID" value="NZ_CP036501.1"/>
</dbReference>
<sequence>MMACEVIPASRSAEQAAKRVANELGLPLASSYAHAVAPVALVVDTHEVWLQALEKPRPGRVTIDFSSPDMLYRRKSGHNEPLGRAVGVKKDLKPRVFDATAGLGRDAFVLADLGCNVELSEASPVLFFLLTHAKQTALLSAQTKVVDAAQRMTISRGDSAQRSLAGFDVIYLDPMFPDRSKSAAVKKDLATVQALLENDATGEQGAALLDWALSQPVGRVVIKRPAKSPYLGGMKPSHAISGKTVRFDVLVRPNAKGEL</sequence>
<dbReference type="GO" id="GO:0008168">
    <property type="term" value="F:methyltransferase activity"/>
    <property type="evidence" value="ECO:0007669"/>
    <property type="project" value="UniProtKB-KW"/>
</dbReference>
<dbReference type="PANTHER" id="PTHR36112:SF1">
    <property type="entry name" value="RIBOSOMAL RNA SMALL SUBUNIT METHYLTRANSFERASE J"/>
    <property type="match status" value="1"/>
</dbReference>
<evidence type="ECO:0000256" key="1">
    <source>
        <dbReference type="HAMAP-Rule" id="MF_01523"/>
    </source>
</evidence>
<dbReference type="HAMAP" id="MF_01523">
    <property type="entry name" value="16SrRNA_methyltr_J"/>
    <property type="match status" value="1"/>
</dbReference>
<dbReference type="Pfam" id="PF04445">
    <property type="entry name" value="SAM_MT"/>
    <property type="match status" value="1"/>
</dbReference>
<organism evidence="2 3">
    <name type="scientific">Candidatus Paraluminiphilus aquimaris</name>
    <dbReference type="NCBI Taxonomy" id="2518994"/>
    <lineage>
        <taxon>Bacteria</taxon>
        <taxon>Pseudomonadati</taxon>
        <taxon>Pseudomonadota</taxon>
        <taxon>Gammaproteobacteria</taxon>
        <taxon>Cellvibrionales</taxon>
        <taxon>Halieaceae</taxon>
        <taxon>Candidatus Paraluminiphilus</taxon>
    </lineage>
</organism>
<accession>A0ABY6Q7U1</accession>
<keyword evidence="1" id="KW-0963">Cytoplasm</keyword>
<reference evidence="2 3" key="1">
    <citation type="submission" date="2019-02" db="EMBL/GenBank/DDBJ databases">
        <title>Halieaceae_genomes.</title>
        <authorList>
            <person name="Li S.-H."/>
        </authorList>
    </citation>
    <scope>NUCLEOTIDE SEQUENCE [LARGE SCALE GENOMIC DNA]</scope>
    <source>
        <strain evidence="2 3">JH123</strain>
    </source>
</reference>
<dbReference type="Gene3D" id="3.40.50.150">
    <property type="entry name" value="Vaccinia Virus protein VP39"/>
    <property type="match status" value="1"/>
</dbReference>
<feature type="binding site" evidence="1">
    <location>
        <begin position="105"/>
        <end position="106"/>
    </location>
    <ligand>
        <name>S-adenosyl-L-methionine</name>
        <dbReference type="ChEBI" id="CHEBI:59789"/>
    </ligand>
</feature>
<dbReference type="EMBL" id="CP036501">
    <property type="protein sequence ID" value="UZP75364.1"/>
    <property type="molecule type" value="Genomic_DNA"/>
</dbReference>
<dbReference type="SUPFAM" id="SSF53335">
    <property type="entry name" value="S-adenosyl-L-methionine-dependent methyltransferases"/>
    <property type="match status" value="1"/>
</dbReference>
<comment type="caution">
    <text evidence="1">Lacks conserved residue(s) required for the propagation of feature annotation.</text>
</comment>
<dbReference type="InterPro" id="IPR007536">
    <property type="entry name" value="16SrRNA_methylTrfase_J"/>
</dbReference>
<dbReference type="EC" id="2.1.1.242" evidence="1"/>
<comment type="function">
    <text evidence="1">Specifically methylates the guanosine in position 1516 of 16S rRNA.</text>
</comment>
<name>A0ABY6Q7U1_9GAMM</name>
<comment type="similarity">
    <text evidence="1">Belongs to the methyltransferase superfamily. RsmJ family.</text>
</comment>
<evidence type="ECO:0000313" key="2">
    <source>
        <dbReference type="EMBL" id="UZP75364.1"/>
    </source>
</evidence>
<gene>
    <name evidence="1" type="primary">rsmJ</name>
    <name evidence="2" type="ORF">E0F26_11725</name>
</gene>
<keyword evidence="1" id="KW-0698">rRNA processing</keyword>